<sequence>MIVLLERSLKKLVLISKTIFVRMITLNFESMTSLLVCTSFQEFQKTQNLTQKLEEKFGTLSGSLLRNCLVIEMI</sequence>
<evidence type="ECO:0000313" key="2">
    <source>
        <dbReference type="Proteomes" id="UP000236370"/>
    </source>
</evidence>
<comment type="caution">
    <text evidence="1">The sequence shown here is derived from an EMBL/GenBank/DDBJ whole genome shotgun (WGS) entry which is preliminary data.</text>
</comment>
<dbReference type="AlphaFoldDB" id="A0A2J8KJ03"/>
<evidence type="ECO:0000313" key="1">
    <source>
        <dbReference type="EMBL" id="PNI34986.1"/>
    </source>
</evidence>
<protein>
    <submittedName>
        <fullName evidence="1">DCP2 isoform 7</fullName>
    </submittedName>
</protein>
<organism evidence="1 2">
    <name type="scientific">Pan troglodytes</name>
    <name type="common">Chimpanzee</name>
    <dbReference type="NCBI Taxonomy" id="9598"/>
    <lineage>
        <taxon>Eukaryota</taxon>
        <taxon>Metazoa</taxon>
        <taxon>Chordata</taxon>
        <taxon>Craniata</taxon>
        <taxon>Vertebrata</taxon>
        <taxon>Euteleostomi</taxon>
        <taxon>Mammalia</taxon>
        <taxon>Eutheria</taxon>
        <taxon>Euarchontoglires</taxon>
        <taxon>Primates</taxon>
        <taxon>Haplorrhini</taxon>
        <taxon>Catarrhini</taxon>
        <taxon>Hominidae</taxon>
        <taxon>Pan</taxon>
    </lineage>
</organism>
<gene>
    <name evidence="1" type="ORF">CK820_G0038488</name>
</gene>
<name>A0A2J8KJ03_PANTR</name>
<accession>A0A2J8KJ03</accession>
<proteinExistence type="predicted"/>
<dbReference type="Proteomes" id="UP000236370">
    <property type="component" value="Unassembled WGS sequence"/>
</dbReference>
<dbReference type="EMBL" id="NBAG03000364">
    <property type="protein sequence ID" value="PNI34986.1"/>
    <property type="molecule type" value="Genomic_DNA"/>
</dbReference>
<reference evidence="1 2" key="1">
    <citation type="submission" date="2017-12" db="EMBL/GenBank/DDBJ databases">
        <title>High-resolution comparative analysis of great ape genomes.</title>
        <authorList>
            <person name="Pollen A."/>
            <person name="Hastie A."/>
            <person name="Hormozdiari F."/>
            <person name="Dougherty M."/>
            <person name="Liu R."/>
            <person name="Chaisson M."/>
            <person name="Hoppe E."/>
            <person name="Hill C."/>
            <person name="Pang A."/>
            <person name="Hillier L."/>
            <person name="Baker C."/>
            <person name="Armstrong J."/>
            <person name="Shendure J."/>
            <person name="Paten B."/>
            <person name="Wilson R."/>
            <person name="Chao H."/>
            <person name="Schneider V."/>
            <person name="Ventura M."/>
            <person name="Kronenberg Z."/>
            <person name="Murali S."/>
            <person name="Gordon D."/>
            <person name="Cantsilieris S."/>
            <person name="Munson K."/>
            <person name="Nelson B."/>
            <person name="Raja A."/>
            <person name="Underwood J."/>
            <person name="Diekhans M."/>
            <person name="Fiddes I."/>
            <person name="Haussler D."/>
            <person name="Eichler E."/>
        </authorList>
    </citation>
    <scope>NUCLEOTIDE SEQUENCE [LARGE SCALE GENOMIC DNA]</scope>
    <source>
        <strain evidence="1">Yerkes chimp pedigree #C0471</strain>
    </source>
</reference>